<feature type="region of interest" description="Disordered" evidence="2">
    <location>
        <begin position="69"/>
        <end position="147"/>
    </location>
</feature>
<feature type="compositionally biased region" description="Basic residues" evidence="2">
    <location>
        <begin position="122"/>
        <end position="147"/>
    </location>
</feature>
<feature type="compositionally biased region" description="Basic and acidic residues" evidence="2">
    <location>
        <begin position="84"/>
        <end position="103"/>
    </location>
</feature>
<protein>
    <recommendedName>
        <fullName evidence="3">HMG box domain-containing protein</fullName>
    </recommendedName>
</protein>
<name>A0A9P0LXG9_ACAOB</name>
<proteinExistence type="predicted"/>
<keyword evidence="5" id="KW-1185">Reference proteome</keyword>
<dbReference type="EMBL" id="CAKOFQ010007594">
    <property type="protein sequence ID" value="CAH2004522.1"/>
    <property type="molecule type" value="Genomic_DNA"/>
</dbReference>
<gene>
    <name evidence="4" type="ORF">ACAOBT_LOCUS28047</name>
</gene>
<feature type="domain" description="HMG box" evidence="3">
    <location>
        <begin position="30"/>
        <end position="94"/>
    </location>
</feature>
<dbReference type="GO" id="GO:0005634">
    <property type="term" value="C:nucleus"/>
    <property type="evidence" value="ECO:0007669"/>
    <property type="project" value="UniProtKB-UniRule"/>
</dbReference>
<feature type="region of interest" description="Disordered" evidence="2">
    <location>
        <begin position="1"/>
        <end position="27"/>
    </location>
</feature>
<dbReference type="PROSITE" id="PS50118">
    <property type="entry name" value="HMG_BOX_2"/>
    <property type="match status" value="1"/>
</dbReference>
<evidence type="ECO:0000259" key="3">
    <source>
        <dbReference type="PROSITE" id="PS50118"/>
    </source>
</evidence>
<dbReference type="InterPro" id="IPR036910">
    <property type="entry name" value="HMG_box_dom_sf"/>
</dbReference>
<keyword evidence="1" id="KW-0539">Nucleus</keyword>
<sequence>MTRKRQASGESPGHDRSRPNNRRCNQYKSGKVTINPFLNFVRDVRVKSEGLSVCEIARKAGRLWHRMSQEQKRPYYQMARKARRENVREKREVRKEKSRRERGTSSSDDSYSCADRPLTRSHSQRTIRPRTARSSKSMYRSRSRPKI</sequence>
<feature type="DNA-binding region" description="HMG box" evidence="1">
    <location>
        <begin position="30"/>
        <end position="94"/>
    </location>
</feature>
<dbReference type="Gene3D" id="1.10.30.10">
    <property type="entry name" value="High mobility group box domain"/>
    <property type="match status" value="1"/>
</dbReference>
<organism evidence="4 5">
    <name type="scientific">Acanthoscelides obtectus</name>
    <name type="common">Bean weevil</name>
    <name type="synonym">Bruchus obtectus</name>
    <dbReference type="NCBI Taxonomy" id="200917"/>
    <lineage>
        <taxon>Eukaryota</taxon>
        <taxon>Metazoa</taxon>
        <taxon>Ecdysozoa</taxon>
        <taxon>Arthropoda</taxon>
        <taxon>Hexapoda</taxon>
        <taxon>Insecta</taxon>
        <taxon>Pterygota</taxon>
        <taxon>Neoptera</taxon>
        <taxon>Endopterygota</taxon>
        <taxon>Coleoptera</taxon>
        <taxon>Polyphaga</taxon>
        <taxon>Cucujiformia</taxon>
        <taxon>Chrysomeloidea</taxon>
        <taxon>Chrysomelidae</taxon>
        <taxon>Bruchinae</taxon>
        <taxon>Bruchini</taxon>
        <taxon>Acanthoscelides</taxon>
    </lineage>
</organism>
<dbReference type="OrthoDB" id="7675944at2759"/>
<keyword evidence="1" id="KW-0238">DNA-binding</keyword>
<dbReference type="GO" id="GO:0003677">
    <property type="term" value="F:DNA binding"/>
    <property type="evidence" value="ECO:0007669"/>
    <property type="project" value="UniProtKB-UniRule"/>
</dbReference>
<dbReference type="AlphaFoldDB" id="A0A9P0LXG9"/>
<evidence type="ECO:0000313" key="4">
    <source>
        <dbReference type="EMBL" id="CAH2004522.1"/>
    </source>
</evidence>
<dbReference type="SUPFAM" id="SSF47095">
    <property type="entry name" value="HMG-box"/>
    <property type="match status" value="1"/>
</dbReference>
<dbReference type="InterPro" id="IPR009071">
    <property type="entry name" value="HMG_box_dom"/>
</dbReference>
<dbReference type="Pfam" id="PF00505">
    <property type="entry name" value="HMG_box"/>
    <property type="match status" value="1"/>
</dbReference>
<reference evidence="4" key="1">
    <citation type="submission" date="2022-03" db="EMBL/GenBank/DDBJ databases">
        <authorList>
            <person name="Sayadi A."/>
        </authorList>
    </citation>
    <scope>NUCLEOTIDE SEQUENCE</scope>
</reference>
<evidence type="ECO:0000256" key="2">
    <source>
        <dbReference type="SAM" id="MobiDB-lite"/>
    </source>
</evidence>
<accession>A0A9P0LXG9</accession>
<evidence type="ECO:0000256" key="1">
    <source>
        <dbReference type="PROSITE-ProRule" id="PRU00267"/>
    </source>
</evidence>
<dbReference type="SMART" id="SM00398">
    <property type="entry name" value="HMG"/>
    <property type="match status" value="1"/>
</dbReference>
<dbReference type="CDD" id="cd00084">
    <property type="entry name" value="HMG-box_SF"/>
    <property type="match status" value="1"/>
</dbReference>
<comment type="caution">
    <text evidence="4">The sequence shown here is derived from an EMBL/GenBank/DDBJ whole genome shotgun (WGS) entry which is preliminary data.</text>
</comment>
<evidence type="ECO:0000313" key="5">
    <source>
        <dbReference type="Proteomes" id="UP001152888"/>
    </source>
</evidence>
<dbReference type="Proteomes" id="UP001152888">
    <property type="component" value="Unassembled WGS sequence"/>
</dbReference>